<reference evidence="7" key="4">
    <citation type="journal article" date="2015" name="G3 (Bethesda)">
        <title>Genome sequences of three phytopathogenic species of the Magnaporthaceae family of fungi.</title>
        <authorList>
            <person name="Okagaki L.H."/>
            <person name="Nunes C.C."/>
            <person name="Sailsbery J."/>
            <person name="Clay B."/>
            <person name="Brown D."/>
            <person name="John T."/>
            <person name="Oh Y."/>
            <person name="Young N."/>
            <person name="Fitzgerald M."/>
            <person name="Haas B.J."/>
            <person name="Zeng Q."/>
            <person name="Young S."/>
            <person name="Adiconis X."/>
            <person name="Fan L."/>
            <person name="Levin J.Z."/>
            <person name="Mitchell T.K."/>
            <person name="Okubara P.A."/>
            <person name="Farman M.L."/>
            <person name="Kohn L.M."/>
            <person name="Birren B."/>
            <person name="Ma L.-J."/>
            <person name="Dean R.A."/>
        </authorList>
    </citation>
    <scope>NUCLEOTIDE SEQUENCE</scope>
    <source>
        <strain evidence="7">R3-111a-1</strain>
    </source>
</reference>
<feature type="region of interest" description="Disordered" evidence="5">
    <location>
        <begin position="421"/>
        <end position="440"/>
    </location>
</feature>
<dbReference type="PANTHER" id="PTHR31250:SF27">
    <property type="entry name" value="IQ DOMAIN-CONTAINING PROTEIN IQM5"/>
    <property type="match status" value="1"/>
</dbReference>
<gene>
    <name evidence="7" type="primary">20348761</name>
    <name evidence="6" type="ORF">GGTG_08303</name>
</gene>
<evidence type="ECO:0000256" key="3">
    <source>
        <dbReference type="ARBA" id="ARBA00022490"/>
    </source>
</evidence>
<dbReference type="EMBL" id="GL385398">
    <property type="protein sequence ID" value="EJT74463.1"/>
    <property type="molecule type" value="Genomic_DNA"/>
</dbReference>
<dbReference type="PANTHER" id="PTHR31250">
    <property type="entry name" value="IQ DOMAIN-CONTAINING PROTEIN IQM3"/>
    <property type="match status" value="1"/>
</dbReference>
<dbReference type="InterPro" id="IPR044159">
    <property type="entry name" value="IQM"/>
</dbReference>
<feature type="compositionally biased region" description="Basic and acidic residues" evidence="5">
    <location>
        <begin position="604"/>
        <end position="636"/>
    </location>
</feature>
<evidence type="ECO:0000256" key="1">
    <source>
        <dbReference type="ARBA" id="ARBA00004123"/>
    </source>
</evidence>
<evidence type="ECO:0000256" key="5">
    <source>
        <dbReference type="SAM" id="MobiDB-lite"/>
    </source>
</evidence>
<evidence type="ECO:0000256" key="4">
    <source>
        <dbReference type="ARBA" id="ARBA00023242"/>
    </source>
</evidence>
<dbReference type="GO" id="GO:0005737">
    <property type="term" value="C:cytoplasm"/>
    <property type="evidence" value="ECO:0007669"/>
    <property type="project" value="UniProtKB-SubCell"/>
</dbReference>
<dbReference type="eggNOG" id="ENOG502QRIN">
    <property type="taxonomic scope" value="Eukaryota"/>
</dbReference>
<dbReference type="RefSeq" id="XP_009224407.1">
    <property type="nucleotide sequence ID" value="XM_009226143.1"/>
</dbReference>
<evidence type="ECO:0000313" key="7">
    <source>
        <dbReference type="EnsemblFungi" id="EJT74463"/>
    </source>
</evidence>
<feature type="region of interest" description="Disordered" evidence="5">
    <location>
        <begin position="190"/>
        <end position="288"/>
    </location>
</feature>
<feature type="region of interest" description="Disordered" evidence="5">
    <location>
        <begin position="1"/>
        <end position="135"/>
    </location>
</feature>
<accession>J3P467</accession>
<dbReference type="EnsemblFungi" id="EJT74463">
    <property type="protein sequence ID" value="EJT74463"/>
    <property type="gene ID" value="GGTG_08303"/>
</dbReference>
<feature type="region of interest" description="Disordered" evidence="5">
    <location>
        <begin position="604"/>
        <end position="671"/>
    </location>
</feature>
<dbReference type="VEuPathDB" id="FungiDB:GGTG_08303"/>
<dbReference type="GO" id="GO:0005634">
    <property type="term" value="C:nucleus"/>
    <property type="evidence" value="ECO:0007669"/>
    <property type="project" value="UniProtKB-SubCell"/>
</dbReference>
<evidence type="ECO:0000313" key="6">
    <source>
        <dbReference type="EMBL" id="EJT74463.1"/>
    </source>
</evidence>
<evidence type="ECO:0000313" key="8">
    <source>
        <dbReference type="Proteomes" id="UP000006039"/>
    </source>
</evidence>
<keyword evidence="3" id="KW-0963">Cytoplasm</keyword>
<keyword evidence="4" id="KW-0539">Nucleus</keyword>
<feature type="compositionally biased region" description="Basic and acidic residues" evidence="5">
    <location>
        <begin position="116"/>
        <end position="131"/>
    </location>
</feature>
<dbReference type="AlphaFoldDB" id="J3P467"/>
<dbReference type="STRING" id="644352.J3P467"/>
<dbReference type="OrthoDB" id="7344096at2759"/>
<feature type="compositionally biased region" description="Pro residues" evidence="5">
    <location>
        <begin position="19"/>
        <end position="35"/>
    </location>
</feature>
<reference evidence="7" key="5">
    <citation type="submission" date="2018-04" db="UniProtKB">
        <authorList>
            <consortium name="EnsemblFungi"/>
        </authorList>
    </citation>
    <scope>IDENTIFICATION</scope>
    <source>
        <strain evidence="7">R3-111a-1</strain>
    </source>
</reference>
<dbReference type="GeneID" id="20348761"/>
<comment type="subcellular location">
    <subcellularLocation>
        <location evidence="2">Cytoplasm</location>
    </subcellularLocation>
    <subcellularLocation>
        <location evidence="1">Nucleus</location>
    </subcellularLocation>
</comment>
<proteinExistence type="predicted"/>
<sequence length="671" mass="74553">MHIQKEEAEKAAGSANMPLTPPKTPGPTTPPPRDPASPAAETEQPGSPRPSQLSARQGYLDSLTPPSPDEFSRIDQVQCGREREHRSKSRSPRHSPAPMSPVGGTARFESPTSPVSERRGLRSPREPRTPSERPAILEDIMFTRAAALIQRTYRGYRVRRQMSGLSIDAGTRWTHAIRETRFRQITQPRPRVEAMTSPVLSTSSGAGPVGDTGTGSRNSDGRSAAARQNWRKAAVVAQRAACDQDSDSVDGLTDSEATHGSGSSHSNTTQGQDETAKKHREDIKAERRKGAQMMGLQYFLELVDVKHRYGSNLRSYHEIWKKSDTRENFFYWLDYGEGRQLDLENCPRERLDREQVRYLSREERQYYLVTVDAEGRLCWAKNNAPIDTTEEWRDSLHGIVPRDDETPEFRPAMAEHTTRFLGNSSNAESSSDRDSDAELEAARAAKYATPGLDEAQGLQKVRHVSAATIFNKLLRKSVKKNTWIFVADTSFRLYVGIKNSGAFQHSSFLQGSRISAAGLIKIKDGRLKSLSPLSGHYRPPAANFRAFVKSLNETGVDMRHVSISKSYAILVGLEVYARTRAKSKSIVNRMAHGKEKIVAPEEVAKREEAERDKTESAAKERAVLEREAREKAEKRPLAQLMGKLHLNHHDGSDKSGGNAGPPQMVGAAQSS</sequence>
<reference evidence="8" key="1">
    <citation type="submission" date="2010-07" db="EMBL/GenBank/DDBJ databases">
        <title>The genome sequence of Gaeumannomyces graminis var. tritici strain R3-111a-1.</title>
        <authorList>
            <consortium name="The Broad Institute Genome Sequencing Platform"/>
            <person name="Ma L.-J."/>
            <person name="Dead R."/>
            <person name="Young S."/>
            <person name="Zeng Q."/>
            <person name="Koehrsen M."/>
            <person name="Alvarado L."/>
            <person name="Berlin A."/>
            <person name="Chapman S.B."/>
            <person name="Chen Z."/>
            <person name="Freedman E."/>
            <person name="Gellesch M."/>
            <person name="Goldberg J."/>
            <person name="Griggs A."/>
            <person name="Gujja S."/>
            <person name="Heilman E.R."/>
            <person name="Heiman D."/>
            <person name="Hepburn T."/>
            <person name="Howarth C."/>
            <person name="Jen D."/>
            <person name="Larson L."/>
            <person name="Mehta T."/>
            <person name="Neiman D."/>
            <person name="Pearson M."/>
            <person name="Roberts A."/>
            <person name="Saif S."/>
            <person name="Shea T."/>
            <person name="Shenoy N."/>
            <person name="Sisk P."/>
            <person name="Stolte C."/>
            <person name="Sykes S."/>
            <person name="Walk T."/>
            <person name="White J."/>
            <person name="Yandava C."/>
            <person name="Haas B."/>
            <person name="Nusbaum C."/>
            <person name="Birren B."/>
        </authorList>
    </citation>
    <scope>NUCLEOTIDE SEQUENCE [LARGE SCALE GENOMIC DNA]</scope>
    <source>
        <strain evidence="8">R3-111a-1</strain>
    </source>
</reference>
<dbReference type="PROSITE" id="PS50096">
    <property type="entry name" value="IQ"/>
    <property type="match status" value="1"/>
</dbReference>
<dbReference type="HOGENOM" id="CLU_020021_0_0_1"/>
<dbReference type="Proteomes" id="UP000006039">
    <property type="component" value="Unassembled WGS sequence"/>
</dbReference>
<feature type="compositionally biased region" description="Basic and acidic residues" evidence="5">
    <location>
        <begin position="274"/>
        <end position="288"/>
    </location>
</feature>
<reference evidence="6" key="3">
    <citation type="submission" date="2010-09" db="EMBL/GenBank/DDBJ databases">
        <title>Annotation of Gaeumannomyces graminis var. tritici R3-111a-1.</title>
        <authorList>
            <consortium name="The Broad Institute Genome Sequencing Platform"/>
            <person name="Ma L.-J."/>
            <person name="Dead R."/>
            <person name="Young S.K."/>
            <person name="Zeng Q."/>
            <person name="Gargeya S."/>
            <person name="Fitzgerald M."/>
            <person name="Haas B."/>
            <person name="Abouelleil A."/>
            <person name="Alvarado L."/>
            <person name="Arachchi H.M."/>
            <person name="Berlin A."/>
            <person name="Brown A."/>
            <person name="Chapman S.B."/>
            <person name="Chen Z."/>
            <person name="Dunbar C."/>
            <person name="Freedman E."/>
            <person name="Gearin G."/>
            <person name="Gellesch M."/>
            <person name="Goldberg J."/>
            <person name="Griggs A."/>
            <person name="Gujja S."/>
            <person name="Heiman D."/>
            <person name="Howarth C."/>
            <person name="Larson L."/>
            <person name="Lui A."/>
            <person name="MacDonald P.J.P."/>
            <person name="Mehta T."/>
            <person name="Montmayeur A."/>
            <person name="Murphy C."/>
            <person name="Neiman D."/>
            <person name="Pearson M."/>
            <person name="Priest M."/>
            <person name="Roberts A."/>
            <person name="Saif S."/>
            <person name="Shea T."/>
            <person name="Shenoy N."/>
            <person name="Sisk P."/>
            <person name="Stolte C."/>
            <person name="Sykes S."/>
            <person name="Yandava C."/>
            <person name="Wortman J."/>
            <person name="Nusbaum C."/>
            <person name="Birren B."/>
        </authorList>
    </citation>
    <scope>NUCLEOTIDE SEQUENCE</scope>
    <source>
        <strain evidence="6">R3-111a-1</strain>
    </source>
</reference>
<feature type="compositionally biased region" description="Basic and acidic residues" evidence="5">
    <location>
        <begin position="1"/>
        <end position="10"/>
    </location>
</feature>
<protein>
    <submittedName>
        <fullName evidence="6">IQ calmodulin-binding domain-containing protein</fullName>
    </submittedName>
</protein>
<keyword evidence="8" id="KW-1185">Reference proteome</keyword>
<dbReference type="CDD" id="cd23767">
    <property type="entry name" value="IQCD"/>
    <property type="match status" value="1"/>
</dbReference>
<name>J3P467_GAET3</name>
<evidence type="ECO:0000256" key="2">
    <source>
        <dbReference type="ARBA" id="ARBA00004496"/>
    </source>
</evidence>
<feature type="compositionally biased region" description="Basic and acidic residues" evidence="5">
    <location>
        <begin position="430"/>
        <end position="440"/>
    </location>
</feature>
<organism evidence="6">
    <name type="scientific">Gaeumannomyces tritici (strain R3-111a-1)</name>
    <name type="common">Wheat and barley take-all root rot fungus</name>
    <name type="synonym">Gaeumannomyces graminis var. tritici</name>
    <dbReference type="NCBI Taxonomy" id="644352"/>
    <lineage>
        <taxon>Eukaryota</taxon>
        <taxon>Fungi</taxon>
        <taxon>Dikarya</taxon>
        <taxon>Ascomycota</taxon>
        <taxon>Pezizomycotina</taxon>
        <taxon>Sordariomycetes</taxon>
        <taxon>Sordariomycetidae</taxon>
        <taxon>Magnaporthales</taxon>
        <taxon>Magnaporthaceae</taxon>
        <taxon>Gaeumannomyces</taxon>
    </lineage>
</organism>
<reference evidence="6" key="2">
    <citation type="submission" date="2010-07" db="EMBL/GenBank/DDBJ databases">
        <authorList>
            <consortium name="The Broad Institute Genome Sequencing Platform"/>
            <consortium name="Broad Institute Genome Sequencing Center for Infectious Disease"/>
            <person name="Ma L.-J."/>
            <person name="Dead R."/>
            <person name="Young S."/>
            <person name="Zeng Q."/>
            <person name="Koehrsen M."/>
            <person name="Alvarado L."/>
            <person name="Berlin A."/>
            <person name="Chapman S.B."/>
            <person name="Chen Z."/>
            <person name="Freedman E."/>
            <person name="Gellesch M."/>
            <person name="Goldberg J."/>
            <person name="Griggs A."/>
            <person name="Gujja S."/>
            <person name="Heilman E.R."/>
            <person name="Heiman D."/>
            <person name="Hepburn T."/>
            <person name="Howarth C."/>
            <person name="Jen D."/>
            <person name="Larson L."/>
            <person name="Mehta T."/>
            <person name="Neiman D."/>
            <person name="Pearson M."/>
            <person name="Roberts A."/>
            <person name="Saif S."/>
            <person name="Shea T."/>
            <person name="Shenoy N."/>
            <person name="Sisk P."/>
            <person name="Stolte C."/>
            <person name="Sykes S."/>
            <person name="Walk T."/>
            <person name="White J."/>
            <person name="Yandava C."/>
            <person name="Haas B."/>
            <person name="Nusbaum C."/>
            <person name="Birren B."/>
        </authorList>
    </citation>
    <scope>NUCLEOTIDE SEQUENCE</scope>
    <source>
        <strain evidence="6">R3-111a-1</strain>
    </source>
</reference>